<evidence type="ECO:0000256" key="5">
    <source>
        <dbReference type="ARBA" id="ARBA00023136"/>
    </source>
</evidence>
<organism evidence="7 8">
    <name type="scientific">Komagataeibacter oboediens</name>
    <dbReference type="NCBI Taxonomy" id="65958"/>
    <lineage>
        <taxon>Bacteria</taxon>
        <taxon>Pseudomonadati</taxon>
        <taxon>Pseudomonadota</taxon>
        <taxon>Alphaproteobacteria</taxon>
        <taxon>Acetobacterales</taxon>
        <taxon>Acetobacteraceae</taxon>
        <taxon>Komagataeibacter</taxon>
    </lineage>
</organism>
<dbReference type="Pfam" id="PF01184">
    <property type="entry name" value="Gpr1_Fun34_YaaH"/>
    <property type="match status" value="1"/>
</dbReference>
<comment type="similarity">
    <text evidence="2">Belongs to the acetate uptake transporter (AceTr) (TC 2.A.96) family.</text>
</comment>
<comment type="caution">
    <text evidence="7">The sequence shown here is derived from an EMBL/GenBank/DDBJ whole genome shotgun (WGS) entry which is preliminary data.</text>
</comment>
<keyword evidence="3 6" id="KW-0812">Transmembrane</keyword>
<evidence type="ECO:0000256" key="6">
    <source>
        <dbReference type="SAM" id="Phobius"/>
    </source>
</evidence>
<dbReference type="Proteomes" id="UP000247417">
    <property type="component" value="Unassembled WGS sequence"/>
</dbReference>
<evidence type="ECO:0000256" key="1">
    <source>
        <dbReference type="ARBA" id="ARBA00004141"/>
    </source>
</evidence>
<proteinExistence type="inferred from homology"/>
<sequence length="211" mass="22631">MEWKTSMIHNNTDANPAPLGLMGFGMSTVLLNLHNAQIVPMGSAIMATGLVFGGLTQFIAGVMEYGNRNTFGMTAFMAYGAFWISLAMLLFLPQWGLMPASSPALMGGYLWLWALFTAIMAVGSLVASRMHQVVFFSLTLLFVLLGSAAVLNRPMLDVIAGYEGLLCGFSAIYLAASEILAAQFGHAVLPVGWPRTTGDAPHKDDLVLHIS</sequence>
<evidence type="ECO:0000256" key="2">
    <source>
        <dbReference type="ARBA" id="ARBA00005587"/>
    </source>
</evidence>
<dbReference type="EMBL" id="NKTX01000065">
    <property type="protein sequence ID" value="PYD79772.1"/>
    <property type="molecule type" value="Genomic_DNA"/>
</dbReference>
<evidence type="ECO:0000256" key="3">
    <source>
        <dbReference type="ARBA" id="ARBA00022692"/>
    </source>
</evidence>
<dbReference type="GO" id="GO:0005886">
    <property type="term" value="C:plasma membrane"/>
    <property type="evidence" value="ECO:0007669"/>
    <property type="project" value="TreeGrafter"/>
</dbReference>
<dbReference type="PROSITE" id="PS01114">
    <property type="entry name" value="GPR1_FUN34_YAAH"/>
    <property type="match status" value="1"/>
</dbReference>
<evidence type="ECO:0000256" key="4">
    <source>
        <dbReference type="ARBA" id="ARBA00022989"/>
    </source>
</evidence>
<feature type="transmembrane region" description="Helical" evidence="6">
    <location>
        <begin position="38"/>
        <end position="59"/>
    </location>
</feature>
<feature type="transmembrane region" description="Helical" evidence="6">
    <location>
        <begin position="71"/>
        <end position="92"/>
    </location>
</feature>
<dbReference type="AlphaFoldDB" id="A0A318QR29"/>
<keyword evidence="4 6" id="KW-1133">Transmembrane helix</keyword>
<dbReference type="NCBIfam" id="NF038013">
    <property type="entry name" value="AceTr_1"/>
    <property type="match status" value="1"/>
</dbReference>
<dbReference type="PANTHER" id="PTHR30178:SF3">
    <property type="entry name" value="SUCCINATE-ACETATE_PROTON SYMPORTER SATP"/>
    <property type="match status" value="1"/>
</dbReference>
<protein>
    <recommendedName>
        <fullName evidence="9">Acetate uptake transporter</fullName>
    </recommendedName>
</protein>
<gene>
    <name evidence="7" type="ORF">CFR80_14725</name>
</gene>
<feature type="transmembrane region" description="Helical" evidence="6">
    <location>
        <begin position="158"/>
        <end position="176"/>
    </location>
</feature>
<feature type="transmembrane region" description="Helical" evidence="6">
    <location>
        <begin position="104"/>
        <end position="126"/>
    </location>
</feature>
<dbReference type="InterPro" id="IPR000791">
    <property type="entry name" value="Gpr1/Fun34/SatP-like"/>
</dbReference>
<dbReference type="InterPro" id="IPR047622">
    <property type="entry name" value="GPR1_FUN34_YAAH"/>
</dbReference>
<evidence type="ECO:0000313" key="8">
    <source>
        <dbReference type="Proteomes" id="UP000247417"/>
    </source>
</evidence>
<feature type="transmembrane region" description="Helical" evidence="6">
    <location>
        <begin position="133"/>
        <end position="152"/>
    </location>
</feature>
<keyword evidence="5 6" id="KW-0472">Membrane</keyword>
<dbReference type="GO" id="GO:0015360">
    <property type="term" value="F:acetate:proton symporter activity"/>
    <property type="evidence" value="ECO:0007669"/>
    <property type="project" value="TreeGrafter"/>
</dbReference>
<evidence type="ECO:0000313" key="7">
    <source>
        <dbReference type="EMBL" id="PYD79772.1"/>
    </source>
</evidence>
<name>A0A318QR29_9PROT</name>
<dbReference type="InterPro" id="IPR047623">
    <property type="entry name" value="SatP"/>
</dbReference>
<dbReference type="PANTHER" id="PTHR30178">
    <property type="entry name" value="INNER MEMBRANE PROTEIN YAAH"/>
    <property type="match status" value="1"/>
</dbReference>
<reference evidence="7 8" key="1">
    <citation type="submission" date="2017-07" db="EMBL/GenBank/DDBJ databases">
        <title>A draft genome sequence of Komagataeibacter oboediens LMG 18849.</title>
        <authorList>
            <person name="Skraban J."/>
            <person name="Cleenwerck I."/>
            <person name="Vandamme P."/>
            <person name="Trcek J."/>
        </authorList>
    </citation>
    <scope>NUCLEOTIDE SEQUENCE [LARGE SCALE GENOMIC DNA]</scope>
    <source>
        <strain evidence="7 8">LMG 18849</strain>
    </source>
</reference>
<dbReference type="OrthoDB" id="9787939at2"/>
<dbReference type="GO" id="GO:0071422">
    <property type="term" value="P:succinate transmembrane transport"/>
    <property type="evidence" value="ECO:0007669"/>
    <property type="project" value="TreeGrafter"/>
</dbReference>
<comment type="subcellular location">
    <subcellularLocation>
        <location evidence="1">Membrane</location>
        <topology evidence="1">Multi-pass membrane protein</topology>
    </subcellularLocation>
</comment>
<accession>A0A318QR29</accession>
<evidence type="ECO:0008006" key="9">
    <source>
        <dbReference type="Google" id="ProtNLM"/>
    </source>
</evidence>